<dbReference type="RefSeq" id="WP_091281127.1">
    <property type="nucleotide sequence ID" value="NZ_FAOZ01000018.1"/>
</dbReference>
<protein>
    <submittedName>
        <fullName evidence="2">Uncharacterized protein</fullName>
    </submittedName>
</protein>
<name>A0A0S4QRY6_9ACTN</name>
<evidence type="ECO:0000313" key="3">
    <source>
        <dbReference type="Proteomes" id="UP000198802"/>
    </source>
</evidence>
<evidence type="ECO:0000256" key="1">
    <source>
        <dbReference type="SAM" id="MobiDB-lite"/>
    </source>
</evidence>
<sequence length="134" mass="15053">MVSYPQYNLELSGWDHQSVWGFDPASDSLYAQLTRNGSGWDAESQGPEVWLSPPWHAAMPTPAALAGAISNATGCTLDSARTAMNESLPDSDHPLYQHPLRRPLTEPAHEPRPHAPVRNRRRDDLWSRLRRALF</sequence>
<dbReference type="AlphaFoldDB" id="A0A0S4QRY6"/>
<dbReference type="EMBL" id="FAOZ01000018">
    <property type="protein sequence ID" value="CUU58259.1"/>
    <property type="molecule type" value="Genomic_DNA"/>
</dbReference>
<feature type="region of interest" description="Disordered" evidence="1">
    <location>
        <begin position="81"/>
        <end position="119"/>
    </location>
</feature>
<keyword evidence="3" id="KW-1185">Reference proteome</keyword>
<proteinExistence type="predicted"/>
<dbReference type="Proteomes" id="UP000198802">
    <property type="component" value="Unassembled WGS sequence"/>
</dbReference>
<organism evidence="2 3">
    <name type="scientific">Parafrankia irregularis</name>
    <dbReference type="NCBI Taxonomy" id="795642"/>
    <lineage>
        <taxon>Bacteria</taxon>
        <taxon>Bacillati</taxon>
        <taxon>Actinomycetota</taxon>
        <taxon>Actinomycetes</taxon>
        <taxon>Frankiales</taxon>
        <taxon>Frankiaceae</taxon>
        <taxon>Parafrankia</taxon>
    </lineage>
</organism>
<evidence type="ECO:0000313" key="2">
    <source>
        <dbReference type="EMBL" id="CUU58259.1"/>
    </source>
</evidence>
<gene>
    <name evidence="2" type="ORF">Ga0074812_11831</name>
</gene>
<reference evidence="3" key="1">
    <citation type="submission" date="2015-11" db="EMBL/GenBank/DDBJ databases">
        <authorList>
            <person name="Varghese N."/>
        </authorList>
    </citation>
    <scope>NUCLEOTIDE SEQUENCE [LARGE SCALE GENOMIC DNA]</scope>
    <source>
        <strain evidence="3">DSM 45899</strain>
    </source>
</reference>
<feature type="compositionally biased region" description="Basic and acidic residues" evidence="1">
    <location>
        <begin position="103"/>
        <end position="113"/>
    </location>
</feature>
<accession>A0A0S4QRY6</accession>